<dbReference type="Proteomes" id="UP000636960">
    <property type="component" value="Unassembled WGS sequence"/>
</dbReference>
<keyword evidence="2" id="KW-1185">Reference proteome</keyword>
<evidence type="ECO:0000313" key="2">
    <source>
        <dbReference type="Proteomes" id="UP000636960"/>
    </source>
</evidence>
<gene>
    <name evidence="1" type="ORF">Ari01nite_83800</name>
</gene>
<organism evidence="1 2">
    <name type="scientific">Paractinoplanes rishiriensis</name>
    <dbReference type="NCBI Taxonomy" id="1050105"/>
    <lineage>
        <taxon>Bacteria</taxon>
        <taxon>Bacillati</taxon>
        <taxon>Actinomycetota</taxon>
        <taxon>Actinomycetes</taxon>
        <taxon>Micromonosporales</taxon>
        <taxon>Micromonosporaceae</taxon>
        <taxon>Paractinoplanes</taxon>
    </lineage>
</organism>
<dbReference type="InterPro" id="IPR014710">
    <property type="entry name" value="RmlC-like_jellyroll"/>
</dbReference>
<dbReference type="SUPFAM" id="SSF51182">
    <property type="entry name" value="RmlC-like cupins"/>
    <property type="match status" value="1"/>
</dbReference>
<reference evidence="1" key="1">
    <citation type="submission" date="2021-01" db="EMBL/GenBank/DDBJ databases">
        <title>Whole genome shotgun sequence of Actinoplanes rishiriensis NBRC 108556.</title>
        <authorList>
            <person name="Komaki H."/>
            <person name="Tamura T."/>
        </authorList>
    </citation>
    <scope>NUCLEOTIDE SEQUENCE</scope>
    <source>
        <strain evidence="1">NBRC 108556</strain>
    </source>
</reference>
<sequence length="99" mass="10404">MACTRSKTGAGAGAWSVWSSRTVSRDLDSNVIALPPGRAIDAHTGPDLDVLIHVLAGSGKLATELGTVELTPGVLLWLPRRTRRGFTAGVGGLRYLTVH</sequence>
<accession>A0A919K8Q2</accession>
<proteinExistence type="predicted"/>
<dbReference type="AlphaFoldDB" id="A0A919K8Q2"/>
<dbReference type="EMBL" id="BOMV01000092">
    <property type="protein sequence ID" value="GIF00916.1"/>
    <property type="molecule type" value="Genomic_DNA"/>
</dbReference>
<dbReference type="InterPro" id="IPR011051">
    <property type="entry name" value="RmlC_Cupin_sf"/>
</dbReference>
<name>A0A919K8Q2_9ACTN</name>
<evidence type="ECO:0000313" key="1">
    <source>
        <dbReference type="EMBL" id="GIF00916.1"/>
    </source>
</evidence>
<dbReference type="Gene3D" id="2.60.120.10">
    <property type="entry name" value="Jelly Rolls"/>
    <property type="match status" value="1"/>
</dbReference>
<comment type="caution">
    <text evidence="1">The sequence shown here is derived from an EMBL/GenBank/DDBJ whole genome shotgun (WGS) entry which is preliminary data.</text>
</comment>
<protein>
    <submittedName>
        <fullName evidence="1">Uncharacterized protein</fullName>
    </submittedName>
</protein>